<evidence type="ECO:0000256" key="2">
    <source>
        <dbReference type="ARBA" id="ARBA00022963"/>
    </source>
</evidence>
<feature type="active site" description="Proton acceptor" evidence="4">
    <location>
        <position position="158"/>
    </location>
</feature>
<dbReference type="PANTHER" id="PTHR14226:SF76">
    <property type="entry name" value="NTE FAMILY PROTEIN RSSA"/>
    <property type="match status" value="1"/>
</dbReference>
<dbReference type="Gene3D" id="3.40.1090.10">
    <property type="entry name" value="Cytosolic phospholipase A2 catalytic domain"/>
    <property type="match status" value="2"/>
</dbReference>
<feature type="short sequence motif" description="GXSXG" evidence="4">
    <location>
        <begin position="42"/>
        <end position="46"/>
    </location>
</feature>
<keyword evidence="3 4" id="KW-0443">Lipid metabolism</keyword>
<feature type="domain" description="PNPLA" evidence="5">
    <location>
        <begin position="11"/>
        <end position="171"/>
    </location>
</feature>
<comment type="caution">
    <text evidence="4">Lacks conserved residue(s) required for the propagation of feature annotation.</text>
</comment>
<dbReference type="PROSITE" id="PS51635">
    <property type="entry name" value="PNPLA"/>
    <property type="match status" value="1"/>
</dbReference>
<dbReference type="Pfam" id="PF01734">
    <property type="entry name" value="Patatin"/>
    <property type="match status" value="1"/>
</dbReference>
<evidence type="ECO:0000256" key="1">
    <source>
        <dbReference type="ARBA" id="ARBA00022801"/>
    </source>
</evidence>
<name>A0A7W8D812_9GAMM</name>
<dbReference type="InterPro" id="IPR016035">
    <property type="entry name" value="Acyl_Trfase/lysoPLipase"/>
</dbReference>
<reference evidence="6 7" key="1">
    <citation type="submission" date="2020-08" db="EMBL/GenBank/DDBJ databases">
        <title>Genomic Encyclopedia of Type Strains, Phase IV (KMG-IV): sequencing the most valuable type-strain genomes for metagenomic binning, comparative biology and taxonomic classification.</title>
        <authorList>
            <person name="Goeker M."/>
        </authorList>
    </citation>
    <scope>NUCLEOTIDE SEQUENCE [LARGE SCALE GENOMIC DNA]</scope>
    <source>
        <strain evidence="6 7">DSM 24163</strain>
    </source>
</reference>
<comment type="caution">
    <text evidence="6">The sequence shown here is derived from an EMBL/GenBank/DDBJ whole genome shotgun (WGS) entry which is preliminary data.</text>
</comment>
<dbReference type="InterPro" id="IPR050301">
    <property type="entry name" value="NTE"/>
</dbReference>
<feature type="short sequence motif" description="DGA/G" evidence="4">
    <location>
        <begin position="158"/>
        <end position="160"/>
    </location>
</feature>
<protein>
    <submittedName>
        <fullName evidence="6">NTE family protein</fullName>
    </submittedName>
</protein>
<accession>A0A7W8D812</accession>
<evidence type="ECO:0000256" key="4">
    <source>
        <dbReference type="PROSITE-ProRule" id="PRU01161"/>
    </source>
</evidence>
<dbReference type="InterPro" id="IPR002641">
    <property type="entry name" value="PNPLA_dom"/>
</dbReference>
<sequence length="309" mass="33104">MAVKPRHDIAVVLGAGGARGLAHIGVLEVLRERGYNIVAIAGSSMGALIGGVFAAGQLDTYAQWARGLDKTGVFRLLDFGLGIPGLIRGDKLIGALRGLIGDLKMEELPIRYTAVATDLDAQREVWLDRGPLFDAIRASIAIPGIFTPQRWAGRNLMDGGLLAPIPIAATRFAMADRVVAVDVNARCPEGLVTPGDPEPDRDAEHAEPLVVPEDAASLRARISGFFEGWGSRTPTPPPVPAAPGMLDLMARSIDTMQAALSRLQLALDPPDLLIRVPRDACDFYEFWRADELIRLGREAAERALDGGTH</sequence>
<dbReference type="RefSeq" id="WP_183962147.1">
    <property type="nucleotide sequence ID" value="NZ_JACHHP010000007.1"/>
</dbReference>
<evidence type="ECO:0000256" key="3">
    <source>
        <dbReference type="ARBA" id="ARBA00023098"/>
    </source>
</evidence>
<organism evidence="6 7">
    <name type="scientific">Chiayiivirga flava</name>
    <dbReference type="NCBI Taxonomy" id="659595"/>
    <lineage>
        <taxon>Bacteria</taxon>
        <taxon>Pseudomonadati</taxon>
        <taxon>Pseudomonadota</taxon>
        <taxon>Gammaproteobacteria</taxon>
        <taxon>Lysobacterales</taxon>
        <taxon>Lysobacteraceae</taxon>
        <taxon>Chiayiivirga</taxon>
    </lineage>
</organism>
<dbReference type="EMBL" id="JACHHP010000007">
    <property type="protein sequence ID" value="MBB5209608.1"/>
    <property type="molecule type" value="Genomic_DNA"/>
</dbReference>
<dbReference type="SUPFAM" id="SSF52151">
    <property type="entry name" value="FabD/lysophospholipase-like"/>
    <property type="match status" value="1"/>
</dbReference>
<dbReference type="PANTHER" id="PTHR14226">
    <property type="entry name" value="NEUROPATHY TARGET ESTERASE/SWISS CHEESE D.MELANOGASTER"/>
    <property type="match status" value="1"/>
</dbReference>
<proteinExistence type="predicted"/>
<keyword evidence="1 4" id="KW-0378">Hydrolase</keyword>
<gene>
    <name evidence="6" type="ORF">HNQ52_003180</name>
</gene>
<feature type="active site" description="Nucleophile" evidence="4">
    <location>
        <position position="44"/>
    </location>
</feature>
<dbReference type="AlphaFoldDB" id="A0A7W8D812"/>
<evidence type="ECO:0000259" key="5">
    <source>
        <dbReference type="PROSITE" id="PS51635"/>
    </source>
</evidence>
<keyword evidence="7" id="KW-1185">Reference proteome</keyword>
<dbReference type="GO" id="GO:0016042">
    <property type="term" value="P:lipid catabolic process"/>
    <property type="evidence" value="ECO:0007669"/>
    <property type="project" value="UniProtKB-UniRule"/>
</dbReference>
<evidence type="ECO:0000313" key="7">
    <source>
        <dbReference type="Proteomes" id="UP000521199"/>
    </source>
</evidence>
<dbReference type="GO" id="GO:0016787">
    <property type="term" value="F:hydrolase activity"/>
    <property type="evidence" value="ECO:0007669"/>
    <property type="project" value="UniProtKB-UniRule"/>
</dbReference>
<keyword evidence="2 4" id="KW-0442">Lipid degradation</keyword>
<evidence type="ECO:0000313" key="6">
    <source>
        <dbReference type="EMBL" id="MBB5209608.1"/>
    </source>
</evidence>
<dbReference type="Proteomes" id="UP000521199">
    <property type="component" value="Unassembled WGS sequence"/>
</dbReference>